<comment type="caution">
    <text evidence="1">The sequence shown here is derived from an EMBL/GenBank/DDBJ whole genome shotgun (WGS) entry which is preliminary data.</text>
</comment>
<keyword evidence="2" id="KW-1185">Reference proteome</keyword>
<protein>
    <submittedName>
        <fullName evidence="1">Uncharacterized protein</fullName>
    </submittedName>
</protein>
<reference evidence="1 2" key="1">
    <citation type="submission" date="2023-07" db="EMBL/GenBank/DDBJ databases">
        <title>Sorghum-associated microbial communities from plants grown in Nebraska, USA.</title>
        <authorList>
            <person name="Schachtman D."/>
        </authorList>
    </citation>
    <scope>NUCLEOTIDE SEQUENCE [LARGE SCALE GENOMIC DNA]</scope>
    <source>
        <strain evidence="1 2">BE308</strain>
    </source>
</reference>
<organism evidence="1 2">
    <name type="scientific">Rhodoferax saidenbachensis</name>
    <dbReference type="NCBI Taxonomy" id="1484693"/>
    <lineage>
        <taxon>Bacteria</taxon>
        <taxon>Pseudomonadati</taxon>
        <taxon>Pseudomonadota</taxon>
        <taxon>Betaproteobacteria</taxon>
        <taxon>Burkholderiales</taxon>
        <taxon>Comamonadaceae</taxon>
        <taxon>Rhodoferax</taxon>
    </lineage>
</organism>
<dbReference type="EMBL" id="JAVDXO010000001">
    <property type="protein sequence ID" value="MDR7304740.1"/>
    <property type="molecule type" value="Genomic_DNA"/>
</dbReference>
<accession>A0ABU1ZGR6</accession>
<evidence type="ECO:0000313" key="2">
    <source>
        <dbReference type="Proteomes" id="UP001268089"/>
    </source>
</evidence>
<proteinExistence type="predicted"/>
<sequence length="53" mass="5779">MNLRLRKSKRGGLTGAHEAEALVETGQVQFMVVIPSDFSHRLVRGAIFGLVQG</sequence>
<dbReference type="RefSeq" id="WP_310338132.1">
    <property type="nucleotide sequence ID" value="NZ_JAVDXO010000001.1"/>
</dbReference>
<gene>
    <name evidence="1" type="ORF">J2X15_000006</name>
</gene>
<dbReference type="Proteomes" id="UP001268089">
    <property type="component" value="Unassembled WGS sequence"/>
</dbReference>
<name>A0ABU1ZGR6_9BURK</name>
<evidence type="ECO:0000313" key="1">
    <source>
        <dbReference type="EMBL" id="MDR7304740.1"/>
    </source>
</evidence>